<dbReference type="SUPFAM" id="SSF141523">
    <property type="entry name" value="L,D-transpeptidase catalytic domain-like"/>
    <property type="match status" value="1"/>
</dbReference>
<feature type="active site" description="Nucleophile" evidence="7">
    <location>
        <position position="457"/>
    </location>
</feature>
<reference evidence="9 10" key="1">
    <citation type="submission" date="2020-01" db="EMBL/GenBank/DDBJ databases">
        <title>Genome analysis.</title>
        <authorList>
            <person name="Wu S."/>
            <person name="Wang G."/>
        </authorList>
    </citation>
    <scope>NUCLEOTIDE SEQUENCE [LARGE SCALE GENOMIC DNA]</scope>
    <source>
        <strain evidence="9 10">SYL130</strain>
    </source>
</reference>
<evidence type="ECO:0000256" key="3">
    <source>
        <dbReference type="ARBA" id="ARBA00022679"/>
    </source>
</evidence>
<dbReference type="InterPro" id="IPR036365">
    <property type="entry name" value="PGBD-like_sf"/>
</dbReference>
<dbReference type="Pfam" id="PF01471">
    <property type="entry name" value="PG_binding_1"/>
    <property type="match status" value="1"/>
</dbReference>
<dbReference type="PANTHER" id="PTHR41533:SF2">
    <property type="entry name" value="BLR7131 PROTEIN"/>
    <property type="match status" value="1"/>
</dbReference>
<dbReference type="InterPro" id="IPR038063">
    <property type="entry name" value="Transpep_catalytic_dom"/>
</dbReference>
<gene>
    <name evidence="9" type="ORF">GWC95_00505</name>
</gene>
<organism evidence="9 10">
    <name type="scientific">Sediminibacterium roseum</name>
    <dbReference type="NCBI Taxonomy" id="1978412"/>
    <lineage>
        <taxon>Bacteria</taxon>
        <taxon>Pseudomonadati</taxon>
        <taxon>Bacteroidota</taxon>
        <taxon>Chitinophagia</taxon>
        <taxon>Chitinophagales</taxon>
        <taxon>Chitinophagaceae</taxon>
        <taxon>Sediminibacterium</taxon>
    </lineage>
</organism>
<dbReference type="Pfam" id="PF03734">
    <property type="entry name" value="YkuD"/>
    <property type="match status" value="1"/>
</dbReference>
<dbReference type="CDD" id="cd16913">
    <property type="entry name" value="YkuD_like"/>
    <property type="match status" value="1"/>
</dbReference>
<evidence type="ECO:0000256" key="7">
    <source>
        <dbReference type="PROSITE-ProRule" id="PRU01373"/>
    </source>
</evidence>
<evidence type="ECO:0000256" key="2">
    <source>
        <dbReference type="ARBA" id="ARBA00005992"/>
    </source>
</evidence>
<dbReference type="InterPro" id="IPR052905">
    <property type="entry name" value="LD-transpeptidase_YkuD-like"/>
</dbReference>
<dbReference type="PANTHER" id="PTHR41533">
    <property type="entry name" value="L,D-TRANSPEPTIDASE HI_1667-RELATED"/>
    <property type="match status" value="1"/>
</dbReference>
<evidence type="ECO:0000256" key="6">
    <source>
        <dbReference type="ARBA" id="ARBA00023316"/>
    </source>
</evidence>
<dbReference type="InterPro" id="IPR045380">
    <property type="entry name" value="LD_TPept_scaffold_dom"/>
</dbReference>
<evidence type="ECO:0000256" key="1">
    <source>
        <dbReference type="ARBA" id="ARBA00004752"/>
    </source>
</evidence>
<dbReference type="InterPro" id="IPR005490">
    <property type="entry name" value="LD_TPept_cat_dom"/>
</dbReference>
<dbReference type="Proteomes" id="UP000753802">
    <property type="component" value="Unassembled WGS sequence"/>
</dbReference>
<feature type="active site" description="Proton donor/acceptor" evidence="7">
    <location>
        <position position="438"/>
    </location>
</feature>
<comment type="pathway">
    <text evidence="1 7">Cell wall biogenesis; peptidoglycan biosynthesis.</text>
</comment>
<protein>
    <submittedName>
        <fullName evidence="9">L,D-transpeptidase family protein</fullName>
    </submittedName>
</protein>
<keyword evidence="6 7" id="KW-0961">Cell wall biogenesis/degradation</keyword>
<name>A0ABW9ZTH5_9BACT</name>
<dbReference type="EMBL" id="JAACJS010000002">
    <property type="protein sequence ID" value="NCI48380.1"/>
    <property type="molecule type" value="Genomic_DNA"/>
</dbReference>
<feature type="domain" description="L,D-TPase catalytic" evidence="8">
    <location>
        <begin position="324"/>
        <end position="483"/>
    </location>
</feature>
<comment type="similarity">
    <text evidence="2">Belongs to the YkuD family.</text>
</comment>
<evidence type="ECO:0000256" key="5">
    <source>
        <dbReference type="ARBA" id="ARBA00022984"/>
    </source>
</evidence>
<sequence>MKKFAYLFILIALVGAACKSKTGGRRLWNRASQEAGPLPRDYSVTKENAYNDLFLDSSAFEKFIAGAAPGDSIVENLRDFYNIRNFEFAWFDSKGLTEQALGFRSLYKYSTDSSDKKIDRQMDDLLLHEKTIEATDPTIVKIELELSKRFMRYILESFKETDVNDRAFETFVPIKKVSALALADSVLSKKNKENDNYASSNPSYNNLKAQLAKFVDIQKKGGWDTVSFSSKTKYQVGKAFPEMLSFKKRLGATGQLATADTTAVFTPELEAAIKAYQASVGITPDGKITAPLVKSLNVPAMQRVEQLLVNMERMRWLPVKKEGKLIMVNIPEFTLHVTEGDNHVIHMPVVVGKEGHTTTMFSDDLELVVFSPYWNIPSSIVKNEILPAISRNKNYLSQNNMEIVSGGDVPEIRQLPGPKNSLGLVKFLFPNSFNIYFHDTPAKSLFEKDNRAASHGCIRLADPVKMANYLLQDSPEWTPEKIDAAMHAGVEKTVKLKQPVPVIITYYTAWVDENKALNFREDIYGNDENIASKMFTRN</sequence>
<dbReference type="InterPro" id="IPR036366">
    <property type="entry name" value="PGBDSf"/>
</dbReference>
<proteinExistence type="inferred from homology"/>
<keyword evidence="5 7" id="KW-0573">Peptidoglycan synthesis</keyword>
<dbReference type="SUPFAM" id="SSF47090">
    <property type="entry name" value="PGBD-like"/>
    <property type="match status" value="1"/>
</dbReference>
<evidence type="ECO:0000256" key="4">
    <source>
        <dbReference type="ARBA" id="ARBA00022960"/>
    </source>
</evidence>
<keyword evidence="10" id="KW-1185">Reference proteome</keyword>
<evidence type="ECO:0000313" key="10">
    <source>
        <dbReference type="Proteomes" id="UP000753802"/>
    </source>
</evidence>
<dbReference type="PROSITE" id="PS51257">
    <property type="entry name" value="PROKAR_LIPOPROTEIN"/>
    <property type="match status" value="1"/>
</dbReference>
<keyword evidence="3" id="KW-0808">Transferase</keyword>
<evidence type="ECO:0000313" key="9">
    <source>
        <dbReference type="EMBL" id="NCI48380.1"/>
    </source>
</evidence>
<evidence type="ECO:0000259" key="8">
    <source>
        <dbReference type="PROSITE" id="PS52029"/>
    </source>
</evidence>
<dbReference type="Gene3D" id="1.10.101.10">
    <property type="entry name" value="PGBD-like superfamily/PGBD"/>
    <property type="match status" value="1"/>
</dbReference>
<dbReference type="PROSITE" id="PS52029">
    <property type="entry name" value="LD_TPASE"/>
    <property type="match status" value="1"/>
</dbReference>
<accession>A0ABW9ZTH5</accession>
<keyword evidence="4 7" id="KW-0133">Cell shape</keyword>
<dbReference type="InterPro" id="IPR002477">
    <property type="entry name" value="Peptidoglycan-bd-like"/>
</dbReference>
<comment type="caution">
    <text evidence="9">The sequence shown here is derived from an EMBL/GenBank/DDBJ whole genome shotgun (WGS) entry which is preliminary data.</text>
</comment>
<dbReference type="Pfam" id="PF20142">
    <property type="entry name" value="Scaffold"/>
    <property type="match status" value="1"/>
</dbReference>
<dbReference type="Gene3D" id="2.40.440.10">
    <property type="entry name" value="L,D-transpeptidase catalytic domain-like"/>
    <property type="match status" value="1"/>
</dbReference>